<comment type="caution">
    <text evidence="3">The sequence shown here is derived from an EMBL/GenBank/DDBJ whole genome shotgun (WGS) entry which is preliminary data.</text>
</comment>
<proteinExistence type="predicted"/>
<dbReference type="EMBL" id="JBBJBU010000002">
    <property type="protein sequence ID" value="KAK7206555.1"/>
    <property type="molecule type" value="Genomic_DNA"/>
</dbReference>
<feature type="compositionally biased region" description="Basic residues" evidence="1">
    <location>
        <begin position="70"/>
        <end position="82"/>
    </location>
</feature>
<feature type="transmembrane region" description="Helical" evidence="2">
    <location>
        <begin position="12"/>
        <end position="34"/>
    </location>
</feature>
<keyword evidence="2" id="KW-0812">Transmembrane</keyword>
<dbReference type="Proteomes" id="UP001498771">
    <property type="component" value="Unassembled WGS sequence"/>
</dbReference>
<dbReference type="RefSeq" id="XP_064769588.1">
    <property type="nucleotide sequence ID" value="XM_064914001.1"/>
</dbReference>
<feature type="compositionally biased region" description="Basic and acidic residues" evidence="1">
    <location>
        <begin position="83"/>
        <end position="98"/>
    </location>
</feature>
<evidence type="ECO:0000256" key="2">
    <source>
        <dbReference type="SAM" id="Phobius"/>
    </source>
</evidence>
<keyword evidence="2" id="KW-1133">Transmembrane helix</keyword>
<accession>A0ABR1F9N8</accession>
<reference evidence="3 4" key="1">
    <citation type="submission" date="2024-03" db="EMBL/GenBank/DDBJ databases">
        <title>Genome-scale model development and genomic sequencing of the oleaginous clade Lipomyces.</title>
        <authorList>
            <consortium name="Lawrence Berkeley National Laboratory"/>
            <person name="Czajka J.J."/>
            <person name="Han Y."/>
            <person name="Kim J."/>
            <person name="Mondo S.J."/>
            <person name="Hofstad B.A."/>
            <person name="Robles A."/>
            <person name="Haridas S."/>
            <person name="Riley R."/>
            <person name="LaButti K."/>
            <person name="Pangilinan J."/>
            <person name="Andreopoulos W."/>
            <person name="Lipzen A."/>
            <person name="Yan J."/>
            <person name="Wang M."/>
            <person name="Ng V."/>
            <person name="Grigoriev I.V."/>
            <person name="Spatafora J.W."/>
            <person name="Magnuson J.K."/>
            <person name="Baker S.E."/>
            <person name="Pomraning K.R."/>
        </authorList>
    </citation>
    <scope>NUCLEOTIDE SEQUENCE [LARGE SCALE GENOMIC DNA]</scope>
    <source>
        <strain evidence="3 4">Phaff 52-87</strain>
    </source>
</reference>
<feature type="region of interest" description="Disordered" evidence="1">
    <location>
        <begin position="50"/>
        <end position="98"/>
    </location>
</feature>
<dbReference type="GeneID" id="90039513"/>
<sequence>MRSTPIDRAISAHSGTLLLSFTGIVVAAFSYMTLFGDSLPKYARGIEPVLPESNDEQEGEQEVDDEGSEHRKKLKKKRKAHKKKEEAEASVRVMRDAL</sequence>
<feature type="compositionally biased region" description="Acidic residues" evidence="1">
    <location>
        <begin position="53"/>
        <end position="67"/>
    </location>
</feature>
<organism evidence="3 4">
    <name type="scientific">Myxozyma melibiosi</name>
    <dbReference type="NCBI Taxonomy" id="54550"/>
    <lineage>
        <taxon>Eukaryota</taxon>
        <taxon>Fungi</taxon>
        <taxon>Dikarya</taxon>
        <taxon>Ascomycota</taxon>
        <taxon>Saccharomycotina</taxon>
        <taxon>Lipomycetes</taxon>
        <taxon>Lipomycetales</taxon>
        <taxon>Lipomycetaceae</taxon>
        <taxon>Myxozyma</taxon>
    </lineage>
</organism>
<evidence type="ECO:0000256" key="1">
    <source>
        <dbReference type="SAM" id="MobiDB-lite"/>
    </source>
</evidence>
<name>A0ABR1F9N8_9ASCO</name>
<keyword evidence="2" id="KW-0472">Membrane</keyword>
<evidence type="ECO:0008006" key="5">
    <source>
        <dbReference type="Google" id="ProtNLM"/>
    </source>
</evidence>
<evidence type="ECO:0000313" key="3">
    <source>
        <dbReference type="EMBL" id="KAK7206555.1"/>
    </source>
</evidence>
<keyword evidence="4" id="KW-1185">Reference proteome</keyword>
<protein>
    <recommendedName>
        <fullName evidence="5">Transmembrane protein</fullName>
    </recommendedName>
</protein>
<gene>
    <name evidence="3" type="ORF">BZA70DRAFT_288032</name>
</gene>
<evidence type="ECO:0000313" key="4">
    <source>
        <dbReference type="Proteomes" id="UP001498771"/>
    </source>
</evidence>